<feature type="transmembrane region" description="Helical" evidence="1">
    <location>
        <begin position="54"/>
        <end position="87"/>
    </location>
</feature>
<proteinExistence type="predicted"/>
<feature type="transmembrane region" description="Helical" evidence="1">
    <location>
        <begin position="25"/>
        <end position="42"/>
    </location>
</feature>
<name>A0A9Q1JTZ0_9CARY</name>
<keyword evidence="3" id="KW-1185">Reference proteome</keyword>
<evidence type="ECO:0000313" key="3">
    <source>
        <dbReference type="Proteomes" id="UP001153076"/>
    </source>
</evidence>
<dbReference type="EMBL" id="JAKOGI010000733">
    <property type="protein sequence ID" value="KAJ8430999.1"/>
    <property type="molecule type" value="Genomic_DNA"/>
</dbReference>
<accession>A0A9Q1JTZ0</accession>
<organism evidence="2 3">
    <name type="scientific">Carnegiea gigantea</name>
    <dbReference type="NCBI Taxonomy" id="171969"/>
    <lineage>
        <taxon>Eukaryota</taxon>
        <taxon>Viridiplantae</taxon>
        <taxon>Streptophyta</taxon>
        <taxon>Embryophyta</taxon>
        <taxon>Tracheophyta</taxon>
        <taxon>Spermatophyta</taxon>
        <taxon>Magnoliopsida</taxon>
        <taxon>eudicotyledons</taxon>
        <taxon>Gunneridae</taxon>
        <taxon>Pentapetalae</taxon>
        <taxon>Caryophyllales</taxon>
        <taxon>Cactineae</taxon>
        <taxon>Cactaceae</taxon>
        <taxon>Cactoideae</taxon>
        <taxon>Echinocereeae</taxon>
        <taxon>Carnegiea</taxon>
    </lineage>
</organism>
<dbReference type="Proteomes" id="UP001153076">
    <property type="component" value="Unassembled WGS sequence"/>
</dbReference>
<dbReference type="AlphaFoldDB" id="A0A9Q1JTZ0"/>
<sequence length="165" mass="18588">MLEHFSSIVPPCCHDSSNTKVLQQLQLLSVVGTVATIYRYYYSLLLVHLLQHVVQALAALAVVQASIIVATIVYPIMCAATFCWSIYCYSYSSYHNNSFCGMCLSSSHSCIMLLADYGELWDELWAPCNFDYGESRVLGTIGIVAQRDCKLRGFKLVEDRIFNDF</sequence>
<keyword evidence="1" id="KW-0472">Membrane</keyword>
<evidence type="ECO:0000313" key="2">
    <source>
        <dbReference type="EMBL" id="KAJ8430999.1"/>
    </source>
</evidence>
<keyword evidence="1" id="KW-1133">Transmembrane helix</keyword>
<gene>
    <name evidence="2" type="ORF">Cgig2_025681</name>
</gene>
<protein>
    <submittedName>
        <fullName evidence="2">Uncharacterized protein</fullName>
    </submittedName>
</protein>
<comment type="caution">
    <text evidence="2">The sequence shown here is derived from an EMBL/GenBank/DDBJ whole genome shotgun (WGS) entry which is preliminary data.</text>
</comment>
<keyword evidence="1" id="KW-0812">Transmembrane</keyword>
<reference evidence="2" key="1">
    <citation type="submission" date="2022-04" db="EMBL/GenBank/DDBJ databases">
        <title>Carnegiea gigantea Genome sequencing and assembly v2.</title>
        <authorList>
            <person name="Copetti D."/>
            <person name="Sanderson M.J."/>
            <person name="Burquez A."/>
            <person name="Wojciechowski M.F."/>
        </authorList>
    </citation>
    <scope>NUCLEOTIDE SEQUENCE</scope>
    <source>
        <strain evidence="2">SGP5-SGP5p</strain>
        <tissue evidence="2">Aerial part</tissue>
    </source>
</reference>
<evidence type="ECO:0000256" key="1">
    <source>
        <dbReference type="SAM" id="Phobius"/>
    </source>
</evidence>